<dbReference type="Proteomes" id="UP000235914">
    <property type="component" value="Unassembled WGS sequence"/>
</dbReference>
<accession>A0AAP8T9W7</accession>
<sequence length="61" mass="7247">MHSVSGWEEERQSGDSDSGEYWKGWLQKTSSFTGEMERVYWKEGAAEQRERRLEAFILFVQ</sequence>
<reference evidence="2 3" key="1">
    <citation type="journal article" date="2017" name="BMC Genomics">
        <title>Genome sequencing of 39 Akkermansia muciniphila isolates reveals its population structure, genomic and functional diverisity, and global distribution in mammalian gut microbiotas.</title>
        <authorList>
            <person name="Guo X."/>
            <person name="Li S."/>
            <person name="Zhang J."/>
            <person name="Wu F."/>
            <person name="Li X."/>
            <person name="Wu D."/>
            <person name="Zhang M."/>
            <person name="Ou Z."/>
            <person name="Jie Z."/>
            <person name="Yan Q."/>
            <person name="Li P."/>
            <person name="Yi J."/>
            <person name="Peng Y."/>
        </authorList>
    </citation>
    <scope>NUCLEOTIDE SEQUENCE [LARGE SCALE GENOMIC DNA]</scope>
    <source>
        <strain evidence="2 3">GP43</strain>
    </source>
</reference>
<comment type="caution">
    <text evidence="2">The sequence shown here is derived from an EMBL/GenBank/DDBJ whole genome shotgun (WGS) entry which is preliminary data.</text>
</comment>
<feature type="region of interest" description="Disordered" evidence="1">
    <location>
        <begin position="1"/>
        <end position="22"/>
    </location>
</feature>
<protein>
    <submittedName>
        <fullName evidence="2">Uncharacterized protein</fullName>
    </submittedName>
</protein>
<dbReference type="EMBL" id="PJKN01000002">
    <property type="protein sequence ID" value="PNC56998.1"/>
    <property type="molecule type" value="Genomic_DNA"/>
</dbReference>
<evidence type="ECO:0000256" key="1">
    <source>
        <dbReference type="SAM" id="MobiDB-lite"/>
    </source>
</evidence>
<evidence type="ECO:0000313" key="2">
    <source>
        <dbReference type="EMBL" id="PNC56998.1"/>
    </source>
</evidence>
<gene>
    <name evidence="2" type="ORF">CXU09_05345</name>
</gene>
<organism evidence="2 3">
    <name type="scientific">Akkermansia muciniphila</name>
    <dbReference type="NCBI Taxonomy" id="239935"/>
    <lineage>
        <taxon>Bacteria</taxon>
        <taxon>Pseudomonadati</taxon>
        <taxon>Verrucomicrobiota</taxon>
        <taxon>Verrucomicrobiia</taxon>
        <taxon>Verrucomicrobiales</taxon>
        <taxon>Akkermansiaceae</taxon>
        <taxon>Akkermansia</taxon>
    </lineage>
</organism>
<proteinExistence type="predicted"/>
<dbReference type="AlphaFoldDB" id="A0AAP8T9W7"/>
<name>A0AAP8T9W7_9BACT</name>
<evidence type="ECO:0000313" key="3">
    <source>
        <dbReference type="Proteomes" id="UP000235914"/>
    </source>
</evidence>